<dbReference type="GO" id="GO:0006419">
    <property type="term" value="P:alanyl-tRNA aminoacylation"/>
    <property type="evidence" value="ECO:0007669"/>
    <property type="project" value="InterPro"/>
</dbReference>
<dbReference type="InterPro" id="IPR018164">
    <property type="entry name" value="Ala-tRNA-synth_IIc_N"/>
</dbReference>
<evidence type="ECO:0000256" key="8">
    <source>
        <dbReference type="ARBA" id="ARBA00022884"/>
    </source>
</evidence>
<keyword evidence="5" id="KW-0436">Ligase</keyword>
<dbReference type="PANTHER" id="PTHR11777:SF9">
    <property type="entry name" value="ALANINE--TRNA LIGASE, CYTOPLASMIC"/>
    <property type="match status" value="1"/>
</dbReference>
<keyword evidence="13" id="KW-1185">Reference proteome</keyword>
<organism evidence="12 13">
    <name type="scientific">Gouania willdenowi</name>
    <name type="common">Blunt-snouted clingfish</name>
    <name type="synonym">Lepadogaster willdenowi</name>
    <dbReference type="NCBI Taxonomy" id="441366"/>
    <lineage>
        <taxon>Eukaryota</taxon>
        <taxon>Metazoa</taxon>
        <taxon>Chordata</taxon>
        <taxon>Craniata</taxon>
        <taxon>Vertebrata</taxon>
        <taxon>Euteleostomi</taxon>
        <taxon>Actinopterygii</taxon>
        <taxon>Neopterygii</taxon>
        <taxon>Teleostei</taxon>
        <taxon>Neoteleostei</taxon>
        <taxon>Acanthomorphata</taxon>
        <taxon>Ovalentaria</taxon>
        <taxon>Blenniimorphae</taxon>
        <taxon>Blenniiformes</taxon>
        <taxon>Gobiesocoidei</taxon>
        <taxon>Gobiesocidae</taxon>
        <taxon>Gobiesocinae</taxon>
        <taxon>Gouania</taxon>
    </lineage>
</organism>
<dbReference type="Pfam" id="PF01411">
    <property type="entry name" value="tRNA-synt_2c"/>
    <property type="match status" value="2"/>
</dbReference>
<keyword evidence="10" id="KW-0030">Aminoacyl-tRNA synthetase</keyword>
<evidence type="ECO:0000256" key="1">
    <source>
        <dbReference type="ARBA" id="ARBA00008429"/>
    </source>
</evidence>
<accession>A0A8C5GQN2</accession>
<dbReference type="SUPFAM" id="SSF50447">
    <property type="entry name" value="Translation proteins"/>
    <property type="match status" value="1"/>
</dbReference>
<dbReference type="AlphaFoldDB" id="A0A8C5GQN2"/>
<feature type="domain" description="Alanyl-transfer RNA synthetases family profile" evidence="11">
    <location>
        <begin position="1"/>
        <end position="521"/>
    </location>
</feature>
<name>A0A8C5GQN2_GOUWI</name>
<dbReference type="InterPro" id="IPR003156">
    <property type="entry name" value="DHHA1_dom"/>
</dbReference>
<keyword evidence="7" id="KW-0067">ATP-binding</keyword>
<dbReference type="GO" id="GO:0005829">
    <property type="term" value="C:cytosol"/>
    <property type="evidence" value="ECO:0007669"/>
    <property type="project" value="TreeGrafter"/>
</dbReference>
<dbReference type="GO" id="GO:0005524">
    <property type="term" value="F:ATP binding"/>
    <property type="evidence" value="ECO:0007669"/>
    <property type="project" value="UniProtKB-KW"/>
</dbReference>
<keyword evidence="4" id="KW-0820">tRNA-binding</keyword>
<proteinExistence type="inferred from homology"/>
<dbReference type="Gene3D" id="3.10.310.40">
    <property type="match status" value="1"/>
</dbReference>
<dbReference type="InterPro" id="IPR050058">
    <property type="entry name" value="Ala-tRNA_ligase"/>
</dbReference>
<dbReference type="Gene3D" id="3.30.980.10">
    <property type="entry name" value="Threonyl-trna Synthetase, Chain A, domain 2"/>
    <property type="match status" value="1"/>
</dbReference>
<dbReference type="FunFam" id="3.30.980.10:FF:000004">
    <property type="entry name" value="Alanine--tRNA ligase, cytoplasmic"/>
    <property type="match status" value="1"/>
</dbReference>
<dbReference type="InterPro" id="IPR018165">
    <property type="entry name" value="Ala-tRNA-synth_IIc_core"/>
</dbReference>
<evidence type="ECO:0000256" key="9">
    <source>
        <dbReference type="ARBA" id="ARBA00022917"/>
    </source>
</evidence>
<dbReference type="InterPro" id="IPR018163">
    <property type="entry name" value="Thr/Ala-tRNA-synth_IIc_edit"/>
</dbReference>
<protein>
    <recommendedName>
        <fullName evidence="3">Alanine--tRNA ligase</fullName>
        <ecNumber evidence="2">6.1.1.7</ecNumber>
    </recommendedName>
</protein>
<dbReference type="SMART" id="SM00863">
    <property type="entry name" value="tRNA_SAD"/>
    <property type="match status" value="1"/>
</dbReference>
<reference evidence="12" key="2">
    <citation type="submission" date="2025-09" db="UniProtKB">
        <authorList>
            <consortium name="Ensembl"/>
        </authorList>
    </citation>
    <scope>IDENTIFICATION</scope>
</reference>
<dbReference type="PROSITE" id="PS50860">
    <property type="entry name" value="AA_TRNA_LIGASE_II_ALA"/>
    <property type="match status" value="1"/>
</dbReference>
<dbReference type="Proteomes" id="UP000694680">
    <property type="component" value="Unassembled WGS sequence"/>
</dbReference>
<dbReference type="Gene3D" id="2.40.30.130">
    <property type="match status" value="1"/>
</dbReference>
<dbReference type="Ensembl" id="ENSGWIT00000037080.1">
    <property type="protein sequence ID" value="ENSGWIP00000034018.1"/>
    <property type="gene ID" value="ENSGWIG00000017572.1"/>
</dbReference>
<evidence type="ECO:0000256" key="7">
    <source>
        <dbReference type="ARBA" id="ARBA00022840"/>
    </source>
</evidence>
<keyword evidence="9" id="KW-0648">Protein biosynthesis</keyword>
<evidence type="ECO:0000256" key="2">
    <source>
        <dbReference type="ARBA" id="ARBA00013168"/>
    </source>
</evidence>
<dbReference type="SUPFAM" id="SSF55681">
    <property type="entry name" value="Class II aaRS and biotin synthetases"/>
    <property type="match status" value="1"/>
</dbReference>
<dbReference type="InterPro" id="IPR045864">
    <property type="entry name" value="aa-tRNA-synth_II/BPL/LPL"/>
</dbReference>
<dbReference type="Pfam" id="PF07973">
    <property type="entry name" value="tRNA_SAD"/>
    <property type="match status" value="1"/>
</dbReference>
<evidence type="ECO:0000256" key="5">
    <source>
        <dbReference type="ARBA" id="ARBA00022598"/>
    </source>
</evidence>
<dbReference type="InterPro" id="IPR018162">
    <property type="entry name" value="Ala-tRNA-ligase_IIc_anticod-bd"/>
</dbReference>
<evidence type="ECO:0000313" key="13">
    <source>
        <dbReference type="Proteomes" id="UP000694680"/>
    </source>
</evidence>
<dbReference type="SUPFAM" id="SSF101353">
    <property type="entry name" value="Putative anticodon-binding domain of alanyl-tRNA synthetase (AlaRS)"/>
    <property type="match status" value="1"/>
</dbReference>
<dbReference type="Gene3D" id="3.30.930.10">
    <property type="entry name" value="Bira Bifunctional Protein, Domain 2"/>
    <property type="match status" value="2"/>
</dbReference>
<dbReference type="InterPro" id="IPR002318">
    <property type="entry name" value="Ala-tRNA-lgiase_IIc"/>
</dbReference>
<evidence type="ECO:0000256" key="10">
    <source>
        <dbReference type="ARBA" id="ARBA00023146"/>
    </source>
</evidence>
<evidence type="ECO:0000256" key="6">
    <source>
        <dbReference type="ARBA" id="ARBA00022741"/>
    </source>
</evidence>
<dbReference type="GO" id="GO:0002161">
    <property type="term" value="F:aminoacyl-tRNA deacylase activity"/>
    <property type="evidence" value="ECO:0007669"/>
    <property type="project" value="TreeGrafter"/>
</dbReference>
<dbReference type="PANTHER" id="PTHR11777">
    <property type="entry name" value="ALANYL-TRNA SYNTHETASE"/>
    <property type="match status" value="1"/>
</dbReference>
<dbReference type="GO" id="GO:0004813">
    <property type="term" value="F:alanine-tRNA ligase activity"/>
    <property type="evidence" value="ECO:0007669"/>
    <property type="project" value="UniProtKB-EC"/>
</dbReference>
<dbReference type="SUPFAM" id="SSF55186">
    <property type="entry name" value="ThrRS/AlaRS common domain"/>
    <property type="match status" value="1"/>
</dbReference>
<sequence length="709" mass="80780">KDSTAAEIRITNSQKCLRTTDIANVGVTSRHHTLFEMLDLGSGPCGPCTEIYYDRGEEYDPEKIGFELFKKDIENNRFIEVWNIVFSEYNNDGSNNYSKLARKNIDTGAGLERLACISQNVPTNFETDLFIETIKIIESKSKYKYSSFPKSRQEILRTQAFRIIVDHLRAAIFAIADGVNPSGKDRGYILKKLIRRIFTSFAFLETQENVLDEIIKSQIKVLKSGYSYLYSFQNKILKTFDTKELFNLVETYGLPKEFIDDFRNSDFDKFQFLAKLTQQNDALLNLKLNSVFLYDQSSTLSKVIRIFDENFQDVSKTSKGFYFLVLDKTPFYATSGGQIHDSGKINGQKILDVFKASNGQHVHKIELDDKIEIKIEQLVDCQIDVKSRYKVTAAHSAEHLLHEALKSVVDKNIKQEGAFKSSEKLTFDFYHYEKLTSEQIFNLESHITNVINSKIDSEVLFVTLEEAIEMGAIALFEEKYKKIEGNLRVVKIGGVSTELCGGTHVKNTQEIEKFMIVKLESKGSETGTNKIQECVANLKIKEIRSQKFQDQLLVISNILKSGQNVLREFEAALKVAFDIYQRAIIENENSKILVEVEKLKNLFNKDQQYQEFIITNNLDTKIIHKALGELVNENELKAFIIINIGVNDIKYFAVQNQNTKTFDCQSLIKALNEASNGKGGGKFNFAQGGTSNLDSVEKLVTIINERNLN</sequence>
<dbReference type="Pfam" id="PF02272">
    <property type="entry name" value="DHHA1"/>
    <property type="match status" value="1"/>
</dbReference>
<keyword evidence="8" id="KW-0694">RNA-binding</keyword>
<dbReference type="PRINTS" id="PR00980">
    <property type="entry name" value="TRNASYNTHALA"/>
</dbReference>
<dbReference type="GO" id="GO:0000049">
    <property type="term" value="F:tRNA binding"/>
    <property type="evidence" value="ECO:0007669"/>
    <property type="project" value="UniProtKB-KW"/>
</dbReference>
<dbReference type="EC" id="6.1.1.7" evidence="2"/>
<comment type="similarity">
    <text evidence="1">Belongs to the class-II aminoacyl-tRNA synthetase family. Alax-L subfamily.</text>
</comment>
<keyword evidence="6" id="KW-0547">Nucleotide-binding</keyword>
<dbReference type="InterPro" id="IPR012947">
    <property type="entry name" value="tRNA_SAD"/>
</dbReference>
<evidence type="ECO:0000259" key="11">
    <source>
        <dbReference type="PROSITE" id="PS50860"/>
    </source>
</evidence>
<evidence type="ECO:0000313" key="12">
    <source>
        <dbReference type="Ensembl" id="ENSGWIP00000034018.1"/>
    </source>
</evidence>
<evidence type="ECO:0000256" key="3">
    <source>
        <dbReference type="ARBA" id="ARBA00017959"/>
    </source>
</evidence>
<evidence type="ECO:0000256" key="4">
    <source>
        <dbReference type="ARBA" id="ARBA00022555"/>
    </source>
</evidence>
<reference evidence="12" key="1">
    <citation type="submission" date="2025-08" db="UniProtKB">
        <authorList>
            <consortium name="Ensembl"/>
        </authorList>
    </citation>
    <scope>IDENTIFICATION</scope>
</reference>
<dbReference type="InterPro" id="IPR009000">
    <property type="entry name" value="Transl_B-barrel_sf"/>
</dbReference>